<proteinExistence type="predicted"/>
<dbReference type="AlphaFoldDB" id="A0A7J7LI26"/>
<protein>
    <submittedName>
        <fullName evidence="3">Uncharacterized protein</fullName>
    </submittedName>
</protein>
<dbReference type="InterPro" id="IPR044696">
    <property type="entry name" value="WIP1/2/3"/>
</dbReference>
<evidence type="ECO:0000256" key="1">
    <source>
        <dbReference type="SAM" id="MobiDB-lite"/>
    </source>
</evidence>
<evidence type="ECO:0000313" key="4">
    <source>
        <dbReference type="Proteomes" id="UP000541444"/>
    </source>
</evidence>
<name>A0A7J7LI26_9MAGN</name>
<dbReference type="EMBL" id="JACGCM010002266">
    <property type="protein sequence ID" value="KAF6142293.1"/>
    <property type="molecule type" value="Genomic_DNA"/>
</dbReference>
<feature type="region of interest" description="Disordered" evidence="1">
    <location>
        <begin position="43"/>
        <end position="62"/>
    </location>
</feature>
<dbReference type="PANTHER" id="PTHR34562:SF8">
    <property type="entry name" value="WPP DOMAIN-INTERACTING PROTEIN 1"/>
    <property type="match status" value="1"/>
</dbReference>
<dbReference type="Proteomes" id="UP000541444">
    <property type="component" value="Unassembled WGS sequence"/>
</dbReference>
<keyword evidence="4" id="KW-1185">Reference proteome</keyword>
<dbReference type="OrthoDB" id="680851at2759"/>
<reference evidence="3 4" key="1">
    <citation type="journal article" date="2020" name="IScience">
        <title>Genome Sequencing of the Endangered Kingdonia uniflora (Circaeasteraceae, Ranunculales) Reveals Potential Mechanisms of Evolutionary Specialization.</title>
        <authorList>
            <person name="Sun Y."/>
            <person name="Deng T."/>
            <person name="Zhang A."/>
            <person name="Moore M.J."/>
            <person name="Landis J.B."/>
            <person name="Lin N."/>
            <person name="Zhang H."/>
            <person name="Zhang X."/>
            <person name="Huang J."/>
            <person name="Zhang X."/>
            <person name="Sun H."/>
            <person name="Wang H."/>
        </authorList>
    </citation>
    <scope>NUCLEOTIDE SEQUENCE [LARGE SCALE GENOMIC DNA]</scope>
    <source>
        <strain evidence="3">TB1705</strain>
        <tissue evidence="3">Leaf</tissue>
    </source>
</reference>
<keyword evidence="2" id="KW-0472">Membrane</keyword>
<keyword evidence="2" id="KW-0812">Transmembrane</keyword>
<accession>A0A7J7LI26</accession>
<gene>
    <name evidence="3" type="ORF">GIB67_040000</name>
</gene>
<organism evidence="3 4">
    <name type="scientific">Kingdonia uniflora</name>
    <dbReference type="NCBI Taxonomy" id="39325"/>
    <lineage>
        <taxon>Eukaryota</taxon>
        <taxon>Viridiplantae</taxon>
        <taxon>Streptophyta</taxon>
        <taxon>Embryophyta</taxon>
        <taxon>Tracheophyta</taxon>
        <taxon>Spermatophyta</taxon>
        <taxon>Magnoliopsida</taxon>
        <taxon>Ranunculales</taxon>
        <taxon>Circaeasteraceae</taxon>
        <taxon>Kingdonia</taxon>
    </lineage>
</organism>
<keyword evidence="2" id="KW-1133">Transmembrane helix</keyword>
<evidence type="ECO:0000313" key="3">
    <source>
        <dbReference type="EMBL" id="KAF6142293.1"/>
    </source>
</evidence>
<evidence type="ECO:0000256" key="2">
    <source>
        <dbReference type="SAM" id="Phobius"/>
    </source>
</evidence>
<sequence>MEEEEEKEELVKLVISLQKALQKEVNYFRHMGTEESIITTSLSHQLKPNPGDSDQSSSSGSPDDVELQIVMLNHKISVLQCKLDEQSIIHSWEQKRSVVGEQNQLLHKLKDGQCKALWLKNHAQESCQKLISNEKVLNMQNRVCKHILCLFIQLLGIILYLCCLPKSLSFRYVPT</sequence>
<comment type="caution">
    <text evidence="3">The sequence shown here is derived from an EMBL/GenBank/DDBJ whole genome shotgun (WGS) entry which is preliminary data.</text>
</comment>
<feature type="transmembrane region" description="Helical" evidence="2">
    <location>
        <begin position="147"/>
        <end position="168"/>
    </location>
</feature>
<dbReference type="PANTHER" id="PTHR34562">
    <property type="entry name" value="WPP DOMAIN-INTERACTING PROTEIN 2"/>
    <property type="match status" value="1"/>
</dbReference>
<feature type="compositionally biased region" description="Low complexity" evidence="1">
    <location>
        <begin position="50"/>
        <end position="62"/>
    </location>
</feature>